<evidence type="ECO:0000256" key="1">
    <source>
        <dbReference type="SAM" id="MobiDB-lite"/>
    </source>
</evidence>
<comment type="caution">
    <text evidence="2">The sequence shown here is derived from an EMBL/GenBank/DDBJ whole genome shotgun (WGS) entry which is preliminary data.</text>
</comment>
<gene>
    <name evidence="2" type="ORF">GO606_15855</name>
</gene>
<protein>
    <submittedName>
        <fullName evidence="2">Uncharacterized protein</fullName>
    </submittedName>
</protein>
<keyword evidence="3" id="KW-1185">Reference proteome</keyword>
<name>A0ABX1PS98_9RHOO</name>
<evidence type="ECO:0000313" key="3">
    <source>
        <dbReference type="Proteomes" id="UP000615989"/>
    </source>
</evidence>
<organism evidence="2 3">
    <name type="scientific">Aromatoleum anaerobium</name>
    <dbReference type="NCBI Taxonomy" id="182180"/>
    <lineage>
        <taxon>Bacteria</taxon>
        <taxon>Pseudomonadati</taxon>
        <taxon>Pseudomonadota</taxon>
        <taxon>Betaproteobacteria</taxon>
        <taxon>Rhodocyclales</taxon>
        <taxon>Rhodocyclaceae</taxon>
        <taxon>Aromatoleum</taxon>
    </lineage>
</organism>
<proteinExistence type="predicted"/>
<dbReference type="EMBL" id="WTVG01000056">
    <property type="protein sequence ID" value="NMG26162.1"/>
    <property type="molecule type" value="Genomic_DNA"/>
</dbReference>
<sequence length="269" mass="29980">MTTKYFLRMFDRLEPRTPWRGGRIVHSDPPVTLDEAAREASKHSGQEVTVADFLRAAARGEIRLRAIVHASAKVQKHDGGIFCNQGQPDENTVPKGAIPTLPLTACGHLAGTGRASWRTFDGFVVRDDLWYIFTEGRLTDDEPDFETVLDDCRVTVYDVHALADAYVDDEGAPADTAPAPPAAEDAQEPSGAPDPWIVRAREHADNIWLRELENNKRPAKESIAPEIASRLWRDDKMVTRRRARITADYIVSHALSPKRNGGWEPPVPE</sequence>
<reference evidence="2" key="1">
    <citation type="submission" date="2019-12" db="EMBL/GenBank/DDBJ databases">
        <title>Comparative genomics gives insights into the taxonomy of the Azoarcus-Aromatoleum group and reveals separate origins of nif in the plant-associated Azoarcus and non-plant-associated Aromatoleum sub-groups.</title>
        <authorList>
            <person name="Lafos M."/>
            <person name="Maluk M."/>
            <person name="Batista M."/>
            <person name="Junghare M."/>
            <person name="Carmona M."/>
            <person name="Faoro H."/>
            <person name="Cruz L.M."/>
            <person name="Battistoni F."/>
            <person name="De Souza E."/>
            <person name="Pedrosa F."/>
            <person name="Chen W.-M."/>
            <person name="Poole P.S."/>
            <person name="Dixon R.A."/>
            <person name="James E.K."/>
        </authorList>
    </citation>
    <scope>NUCLEOTIDE SEQUENCE</scope>
    <source>
        <strain evidence="2">LuFRes1</strain>
    </source>
</reference>
<dbReference type="Proteomes" id="UP000615989">
    <property type="component" value="Unassembled WGS sequence"/>
</dbReference>
<dbReference type="RefSeq" id="WP_169119495.1">
    <property type="nucleotide sequence ID" value="NZ_WTVG02000040.1"/>
</dbReference>
<accession>A0ABX1PS98</accession>
<feature type="region of interest" description="Disordered" evidence="1">
    <location>
        <begin position="169"/>
        <end position="194"/>
    </location>
</feature>
<evidence type="ECO:0000313" key="2">
    <source>
        <dbReference type="EMBL" id="NMG26162.1"/>
    </source>
</evidence>